<organism evidence="6 7">
    <name type="scientific">Roseibium aggregatum (strain ATCC 25650 / DSM 13394 / JCM 20685 / NBRC 16684 / NCIMB 2208 / IAM 12614 / B1)</name>
    <name type="common">Stappia aggregata</name>
    <dbReference type="NCBI Taxonomy" id="384765"/>
    <lineage>
        <taxon>Bacteria</taxon>
        <taxon>Pseudomonadati</taxon>
        <taxon>Pseudomonadota</taxon>
        <taxon>Alphaproteobacteria</taxon>
        <taxon>Hyphomicrobiales</taxon>
        <taxon>Stappiaceae</taxon>
        <taxon>Roseibium</taxon>
    </lineage>
</organism>
<dbReference type="InterPro" id="IPR050707">
    <property type="entry name" value="HTH_MetabolicPath_Reg"/>
</dbReference>
<dbReference type="OrthoDB" id="6811967at2"/>
<dbReference type="InterPro" id="IPR036388">
    <property type="entry name" value="WH-like_DNA-bd_sf"/>
</dbReference>
<evidence type="ECO:0000313" key="7">
    <source>
        <dbReference type="Proteomes" id="UP000004848"/>
    </source>
</evidence>
<feature type="domain" description="HTH iclR-type" evidence="4">
    <location>
        <begin position="1"/>
        <end position="63"/>
    </location>
</feature>
<dbReference type="SUPFAM" id="SSF55781">
    <property type="entry name" value="GAF domain-like"/>
    <property type="match status" value="1"/>
</dbReference>
<dbReference type="InterPro" id="IPR036390">
    <property type="entry name" value="WH_DNA-bd_sf"/>
</dbReference>
<dbReference type="PANTHER" id="PTHR30136">
    <property type="entry name" value="HELIX-TURN-HELIX TRANSCRIPTIONAL REGULATOR, ICLR FAMILY"/>
    <property type="match status" value="1"/>
</dbReference>
<keyword evidence="1" id="KW-0805">Transcription regulation</keyword>
<evidence type="ECO:0000256" key="2">
    <source>
        <dbReference type="ARBA" id="ARBA00023125"/>
    </source>
</evidence>
<evidence type="ECO:0000313" key="6">
    <source>
        <dbReference type="EMBL" id="EAV41780.1"/>
    </source>
</evidence>
<dbReference type="GO" id="GO:0003677">
    <property type="term" value="F:DNA binding"/>
    <property type="evidence" value="ECO:0007669"/>
    <property type="project" value="UniProtKB-KW"/>
</dbReference>
<keyword evidence="3" id="KW-0804">Transcription</keyword>
<reference evidence="6 7" key="1">
    <citation type="submission" date="2006-05" db="EMBL/GenBank/DDBJ databases">
        <authorList>
            <person name="King G."/>
            <person name="Ferriera S."/>
            <person name="Johnson J."/>
            <person name="Kravitz S."/>
            <person name="Beeson K."/>
            <person name="Sutton G."/>
            <person name="Rogers Y.-H."/>
            <person name="Friedman R."/>
            <person name="Frazier M."/>
            <person name="Venter J.C."/>
        </authorList>
    </citation>
    <scope>NUCLEOTIDE SEQUENCE [LARGE SCALE GENOMIC DNA]</scope>
    <source>
        <strain evidence="7">ATCC 25650 / DSM 13394 / JCM 20685 / NBRC 16684 / NCIMB 2208 / IAM 12614 / B1</strain>
    </source>
</reference>
<dbReference type="GO" id="GO:0003700">
    <property type="term" value="F:DNA-binding transcription factor activity"/>
    <property type="evidence" value="ECO:0007669"/>
    <property type="project" value="TreeGrafter"/>
</dbReference>
<comment type="caution">
    <text evidence="6">The sequence shown here is derived from an EMBL/GenBank/DDBJ whole genome shotgun (WGS) entry which is preliminary data.</text>
</comment>
<dbReference type="SMART" id="SM00346">
    <property type="entry name" value="HTH_ICLR"/>
    <property type="match status" value="1"/>
</dbReference>
<dbReference type="Pfam" id="PF01614">
    <property type="entry name" value="IclR_C"/>
    <property type="match status" value="1"/>
</dbReference>
<dbReference type="GO" id="GO:0045892">
    <property type="term" value="P:negative regulation of DNA-templated transcription"/>
    <property type="evidence" value="ECO:0007669"/>
    <property type="project" value="TreeGrafter"/>
</dbReference>
<feature type="domain" description="IclR-ED" evidence="5">
    <location>
        <begin position="64"/>
        <end position="237"/>
    </location>
</feature>
<sequence length="245" mass="26007">MSILKNAADVLRLFGADCTDLTVSEVTTRLDMPKANASRLLKAMREAGMLETIGDTRRHRPGRLMLDLAAAFRRSSGLIGRASEVMSEVGLRFGHTGYITLRVGREVTAVADFPGTNALRVVSNIGRRLPAAMSATGRSLLARLTDEEVRALYEGDAALDVLLEKLSEVRATGYATSSQEATPGVDSIAIAVADPATDEAVSLCIVYPYAVVDQSGHNEMLAALAAGATRIAEELGDTGFVTPKI</sequence>
<dbReference type="InterPro" id="IPR029016">
    <property type="entry name" value="GAF-like_dom_sf"/>
</dbReference>
<dbReference type="Gene3D" id="1.10.10.10">
    <property type="entry name" value="Winged helix-like DNA-binding domain superfamily/Winged helix DNA-binding domain"/>
    <property type="match status" value="1"/>
</dbReference>
<dbReference type="SUPFAM" id="SSF46785">
    <property type="entry name" value="Winged helix' DNA-binding domain"/>
    <property type="match status" value="1"/>
</dbReference>
<name>A0NZA1_ROSAI</name>
<accession>A0NZA1</accession>
<protein>
    <submittedName>
        <fullName evidence="6">Transcriptional regulatory protein</fullName>
    </submittedName>
</protein>
<dbReference type="Pfam" id="PF09339">
    <property type="entry name" value="HTH_IclR"/>
    <property type="match status" value="1"/>
</dbReference>
<dbReference type="eggNOG" id="COG1414">
    <property type="taxonomic scope" value="Bacteria"/>
</dbReference>
<dbReference type="Gene3D" id="3.30.450.40">
    <property type="match status" value="1"/>
</dbReference>
<gene>
    <name evidence="6" type="ORF">SIAM614_30946</name>
</gene>
<dbReference type="AlphaFoldDB" id="A0NZA1"/>
<evidence type="ECO:0000256" key="3">
    <source>
        <dbReference type="ARBA" id="ARBA00023163"/>
    </source>
</evidence>
<dbReference type="RefSeq" id="WP_006938002.1">
    <property type="nucleotide sequence ID" value="NZ_AAUW01000018.1"/>
</dbReference>
<evidence type="ECO:0000256" key="1">
    <source>
        <dbReference type="ARBA" id="ARBA00023015"/>
    </source>
</evidence>
<dbReference type="PROSITE" id="PS51077">
    <property type="entry name" value="HTH_ICLR"/>
    <property type="match status" value="1"/>
</dbReference>
<dbReference type="Proteomes" id="UP000004848">
    <property type="component" value="Unassembled WGS sequence"/>
</dbReference>
<dbReference type="PROSITE" id="PS51078">
    <property type="entry name" value="ICLR_ED"/>
    <property type="match status" value="1"/>
</dbReference>
<proteinExistence type="predicted"/>
<dbReference type="InterPro" id="IPR005471">
    <property type="entry name" value="Tscrpt_reg_IclR_N"/>
</dbReference>
<dbReference type="PANTHER" id="PTHR30136:SF35">
    <property type="entry name" value="HTH-TYPE TRANSCRIPTIONAL REGULATOR RV1719"/>
    <property type="match status" value="1"/>
</dbReference>
<evidence type="ECO:0000259" key="4">
    <source>
        <dbReference type="PROSITE" id="PS51077"/>
    </source>
</evidence>
<evidence type="ECO:0000259" key="5">
    <source>
        <dbReference type="PROSITE" id="PS51078"/>
    </source>
</evidence>
<dbReference type="EMBL" id="AAUW01000018">
    <property type="protein sequence ID" value="EAV41780.1"/>
    <property type="molecule type" value="Genomic_DNA"/>
</dbReference>
<keyword evidence="2" id="KW-0238">DNA-binding</keyword>
<dbReference type="InterPro" id="IPR014757">
    <property type="entry name" value="Tscrpt_reg_IclR_C"/>
</dbReference>
<dbReference type="GeneID" id="68848630"/>